<evidence type="ECO:0000259" key="2">
    <source>
        <dbReference type="PROSITE" id="PS50835"/>
    </source>
</evidence>
<dbReference type="InterPro" id="IPR013783">
    <property type="entry name" value="Ig-like_fold"/>
</dbReference>
<keyword evidence="1" id="KW-0732">Signal</keyword>
<dbReference type="OrthoDB" id="6478865at2759"/>
<protein>
    <recommendedName>
        <fullName evidence="2">Ig-like domain-containing protein</fullName>
    </recommendedName>
</protein>
<gene>
    <name evidence="3" type="ORF">B4U79_02322</name>
</gene>
<dbReference type="InterPro" id="IPR036179">
    <property type="entry name" value="Ig-like_dom_sf"/>
</dbReference>
<evidence type="ECO:0000313" key="3">
    <source>
        <dbReference type="EMBL" id="RWS16486.1"/>
    </source>
</evidence>
<evidence type="ECO:0000256" key="1">
    <source>
        <dbReference type="SAM" id="SignalP"/>
    </source>
</evidence>
<dbReference type="PROSITE" id="PS50835">
    <property type="entry name" value="IG_LIKE"/>
    <property type="match status" value="1"/>
</dbReference>
<reference evidence="3 4" key="1">
    <citation type="journal article" date="2018" name="Gigascience">
        <title>Genomes of trombidid mites reveal novel predicted allergens and laterally-transferred genes associated with secondary metabolism.</title>
        <authorList>
            <person name="Dong X."/>
            <person name="Chaisiri K."/>
            <person name="Xia D."/>
            <person name="Armstrong S.D."/>
            <person name="Fang Y."/>
            <person name="Donnelly M.J."/>
            <person name="Kadowaki T."/>
            <person name="McGarry J.W."/>
            <person name="Darby A.C."/>
            <person name="Makepeace B.L."/>
        </authorList>
    </citation>
    <scope>NUCLEOTIDE SEQUENCE [LARGE SCALE GENOMIC DNA]</scope>
    <source>
        <strain evidence="3">UoL-WK</strain>
    </source>
</reference>
<proteinExistence type="predicted"/>
<dbReference type="EMBL" id="NCKU01000222">
    <property type="protein sequence ID" value="RWS16486.1"/>
    <property type="molecule type" value="Genomic_DNA"/>
</dbReference>
<dbReference type="AlphaFoldDB" id="A0A3S3P7C6"/>
<feature type="signal peptide" evidence="1">
    <location>
        <begin position="1"/>
        <end position="15"/>
    </location>
</feature>
<name>A0A3S3P7C6_9ACAR</name>
<evidence type="ECO:0000313" key="4">
    <source>
        <dbReference type="Proteomes" id="UP000285301"/>
    </source>
</evidence>
<keyword evidence="4" id="KW-1185">Reference proteome</keyword>
<dbReference type="Proteomes" id="UP000285301">
    <property type="component" value="Unassembled WGS sequence"/>
</dbReference>
<sequence>MLAIILGGLPLTVYAIKIIELSGPHSVINGTENVTLTCEYSYDEKADSGYVIKWLVLCDQLFNNDPAHISQWIQKEQSEPKCTDGYRLCPLITVNNAFDETPASSITLIKATTSLNGKYTCSLASLNGFSSSSHNLTIYGNYFCINANLITVNQCLFLASPTTEPAKEFSFQALRENNQIDCTAVGLFPMPTIELYQTPPKTESKTGKKERINLSDSAKVEYTQSESGQYTVKISYYVNDTSLDEKLATHFECVISIPGTNYTESDSFALRKGEK</sequence>
<dbReference type="InterPro" id="IPR007110">
    <property type="entry name" value="Ig-like_dom"/>
</dbReference>
<feature type="chain" id="PRO_5018711608" description="Ig-like domain-containing protein" evidence="1">
    <location>
        <begin position="16"/>
        <end position="275"/>
    </location>
</feature>
<comment type="caution">
    <text evidence="3">The sequence shown here is derived from an EMBL/GenBank/DDBJ whole genome shotgun (WGS) entry which is preliminary data.</text>
</comment>
<dbReference type="PANTHER" id="PTHR21261">
    <property type="entry name" value="BEAT PROTEIN"/>
    <property type="match status" value="1"/>
</dbReference>
<feature type="domain" description="Ig-like" evidence="2">
    <location>
        <begin position="10"/>
        <end position="137"/>
    </location>
</feature>
<dbReference type="PANTHER" id="PTHR21261:SF18">
    <property type="entry name" value="BEAT PROTEIN"/>
    <property type="match status" value="1"/>
</dbReference>
<dbReference type="SUPFAM" id="SSF48726">
    <property type="entry name" value="Immunoglobulin"/>
    <property type="match status" value="1"/>
</dbReference>
<accession>A0A3S3P7C6</accession>
<organism evidence="3 4">
    <name type="scientific">Dinothrombium tinctorium</name>
    <dbReference type="NCBI Taxonomy" id="1965070"/>
    <lineage>
        <taxon>Eukaryota</taxon>
        <taxon>Metazoa</taxon>
        <taxon>Ecdysozoa</taxon>
        <taxon>Arthropoda</taxon>
        <taxon>Chelicerata</taxon>
        <taxon>Arachnida</taxon>
        <taxon>Acari</taxon>
        <taxon>Acariformes</taxon>
        <taxon>Trombidiformes</taxon>
        <taxon>Prostigmata</taxon>
        <taxon>Anystina</taxon>
        <taxon>Parasitengona</taxon>
        <taxon>Trombidioidea</taxon>
        <taxon>Trombidiidae</taxon>
        <taxon>Dinothrombium</taxon>
    </lineage>
</organism>
<dbReference type="Gene3D" id="2.60.40.10">
    <property type="entry name" value="Immunoglobulins"/>
    <property type="match status" value="2"/>
</dbReference>